<dbReference type="EMBL" id="HE573026">
    <property type="protein sequence ID" value="CCC51033.1"/>
    <property type="molecule type" value="Genomic_DNA"/>
</dbReference>
<reference evidence="1" key="1">
    <citation type="journal article" date="2012" name="Proc. Natl. Acad. Sci. U.S.A.">
        <title>Antigenic diversity is generated by distinct evolutionary mechanisms in African trypanosome species.</title>
        <authorList>
            <person name="Jackson A.P."/>
            <person name="Berry A."/>
            <person name="Aslett M."/>
            <person name="Allison H.C."/>
            <person name="Burton P."/>
            <person name="Vavrova-Anderson J."/>
            <person name="Brown R."/>
            <person name="Browne H."/>
            <person name="Corton N."/>
            <person name="Hauser H."/>
            <person name="Gamble J."/>
            <person name="Gilderthorp R."/>
            <person name="Marcello L."/>
            <person name="McQuillan J."/>
            <person name="Otto T.D."/>
            <person name="Quail M.A."/>
            <person name="Sanders M.J."/>
            <person name="van Tonder A."/>
            <person name="Ginger M.L."/>
            <person name="Field M.C."/>
            <person name="Barry J.D."/>
            <person name="Hertz-Fowler C."/>
            <person name="Berriman M."/>
        </authorList>
    </citation>
    <scope>NUCLEOTIDE SEQUENCE</scope>
    <source>
        <strain evidence="1">Y486</strain>
    </source>
</reference>
<gene>
    <name evidence="1" type="ORF">TVY486_1000870</name>
</gene>
<evidence type="ECO:0008006" key="2">
    <source>
        <dbReference type="Google" id="ProtNLM"/>
    </source>
</evidence>
<sequence length="153" mass="17823">MTTLSKERDNNVIMRRLLESVNFDLDKYIVATAQKAAENQKLQEEAADIRQTVSQVEFCDMAKNEIRVKWEDLRTLEAEVRRMNALNDDNLIERKRSILLHSYRKLHRFGKDLIDALGNDTRFNTGSLESQRLTLIDDASTFTKEVVRCMESL</sequence>
<accession>G0U585</accession>
<dbReference type="AlphaFoldDB" id="G0U585"/>
<dbReference type="VEuPathDB" id="TriTrypDB:TvY486_1000870"/>
<proteinExistence type="predicted"/>
<evidence type="ECO:0000313" key="1">
    <source>
        <dbReference type="EMBL" id="CCC51033.1"/>
    </source>
</evidence>
<name>G0U585_TRYVY</name>
<organism evidence="1">
    <name type="scientific">Trypanosoma vivax (strain Y486)</name>
    <dbReference type="NCBI Taxonomy" id="1055687"/>
    <lineage>
        <taxon>Eukaryota</taxon>
        <taxon>Discoba</taxon>
        <taxon>Euglenozoa</taxon>
        <taxon>Kinetoplastea</taxon>
        <taxon>Metakinetoplastina</taxon>
        <taxon>Trypanosomatida</taxon>
        <taxon>Trypanosomatidae</taxon>
        <taxon>Trypanosoma</taxon>
        <taxon>Duttonella</taxon>
    </lineage>
</organism>
<protein>
    <recommendedName>
        <fullName evidence="2">Paraflagellar rod protein</fullName>
    </recommendedName>
</protein>